<dbReference type="PROSITE" id="PS00211">
    <property type="entry name" value="ABC_TRANSPORTER_1"/>
    <property type="match status" value="1"/>
</dbReference>
<dbReference type="AlphaFoldDB" id="A0A1H1EBZ2"/>
<dbReference type="InterPro" id="IPR017871">
    <property type="entry name" value="ABC_transporter-like_CS"/>
</dbReference>
<dbReference type="RefSeq" id="WP_074701025.1">
    <property type="nucleotide sequence ID" value="NZ_CP018863.1"/>
</dbReference>
<dbReference type="InterPro" id="IPR027417">
    <property type="entry name" value="P-loop_NTPase"/>
</dbReference>
<dbReference type="STRING" id="37928.SAMN04489742_2864"/>
<proteinExistence type="predicted"/>
<gene>
    <name evidence="11" type="ORF">SAMN04489742_2864</name>
</gene>
<dbReference type="KEGG" id="acry:AC20117_03145"/>
<dbReference type="GO" id="GO:0005886">
    <property type="term" value="C:plasma membrane"/>
    <property type="evidence" value="ECO:0007669"/>
    <property type="project" value="UniProtKB-SubCell"/>
</dbReference>
<organism evidence="11 12">
    <name type="scientific">Crystallibacter crystallopoietes</name>
    <dbReference type="NCBI Taxonomy" id="37928"/>
    <lineage>
        <taxon>Bacteria</taxon>
        <taxon>Bacillati</taxon>
        <taxon>Actinomycetota</taxon>
        <taxon>Actinomycetes</taxon>
        <taxon>Micrococcales</taxon>
        <taxon>Micrococcaceae</taxon>
        <taxon>Crystallibacter</taxon>
    </lineage>
</organism>
<feature type="domain" description="ABC transporter" evidence="10">
    <location>
        <begin position="4"/>
        <end position="240"/>
    </location>
</feature>
<evidence type="ECO:0000256" key="9">
    <source>
        <dbReference type="ARBA" id="ARBA00023136"/>
    </source>
</evidence>
<comment type="subcellular location">
    <subcellularLocation>
        <location evidence="1">Cell membrane</location>
        <topology evidence="1">Peripheral membrane protein</topology>
    </subcellularLocation>
</comment>
<keyword evidence="6 11" id="KW-0067">ATP-binding</keyword>
<dbReference type="EMBL" id="FNKH01000002">
    <property type="protein sequence ID" value="SDQ86331.1"/>
    <property type="molecule type" value="Genomic_DNA"/>
</dbReference>
<keyword evidence="12" id="KW-1185">Reference proteome</keyword>
<dbReference type="GO" id="GO:0016887">
    <property type="term" value="F:ATP hydrolysis activity"/>
    <property type="evidence" value="ECO:0007669"/>
    <property type="project" value="InterPro"/>
</dbReference>
<keyword evidence="5" id="KW-0547">Nucleotide-binding</keyword>
<evidence type="ECO:0000256" key="3">
    <source>
        <dbReference type="ARBA" id="ARBA00022475"/>
    </source>
</evidence>
<keyword evidence="3" id="KW-1003">Cell membrane</keyword>
<evidence type="ECO:0000256" key="7">
    <source>
        <dbReference type="ARBA" id="ARBA00023004"/>
    </source>
</evidence>
<keyword evidence="8" id="KW-0406">Ion transport</keyword>
<dbReference type="GO" id="GO:0005524">
    <property type="term" value="F:ATP binding"/>
    <property type="evidence" value="ECO:0007669"/>
    <property type="project" value="UniProtKB-KW"/>
</dbReference>
<dbReference type="PROSITE" id="PS50893">
    <property type="entry name" value="ABC_TRANSPORTER_2"/>
    <property type="match status" value="1"/>
</dbReference>
<keyword evidence="2" id="KW-0813">Transport</keyword>
<dbReference type="PANTHER" id="PTHR42771">
    <property type="entry name" value="IRON(3+)-HYDROXAMATE IMPORT ATP-BINDING PROTEIN FHUC"/>
    <property type="match status" value="1"/>
</dbReference>
<keyword evidence="4" id="KW-0410">Iron transport</keyword>
<evidence type="ECO:0000313" key="12">
    <source>
        <dbReference type="Proteomes" id="UP000181917"/>
    </source>
</evidence>
<evidence type="ECO:0000259" key="10">
    <source>
        <dbReference type="PROSITE" id="PS50893"/>
    </source>
</evidence>
<dbReference type="Proteomes" id="UP000181917">
    <property type="component" value="Unassembled WGS sequence"/>
</dbReference>
<reference evidence="11 12" key="1">
    <citation type="submission" date="2016-10" db="EMBL/GenBank/DDBJ databases">
        <authorList>
            <person name="de Groot N.N."/>
        </authorList>
    </citation>
    <scope>NUCLEOTIDE SEQUENCE [LARGE SCALE GENOMIC DNA]</scope>
    <source>
        <strain evidence="11 12">DSM 20117</strain>
    </source>
</reference>
<evidence type="ECO:0000256" key="6">
    <source>
        <dbReference type="ARBA" id="ARBA00022840"/>
    </source>
</evidence>
<dbReference type="Gene3D" id="3.40.50.300">
    <property type="entry name" value="P-loop containing nucleotide triphosphate hydrolases"/>
    <property type="match status" value="1"/>
</dbReference>
<evidence type="ECO:0000256" key="5">
    <source>
        <dbReference type="ARBA" id="ARBA00022741"/>
    </source>
</evidence>
<dbReference type="Pfam" id="PF00005">
    <property type="entry name" value="ABC_tran"/>
    <property type="match status" value="1"/>
</dbReference>
<evidence type="ECO:0000256" key="8">
    <source>
        <dbReference type="ARBA" id="ARBA00023065"/>
    </source>
</evidence>
<evidence type="ECO:0000313" key="11">
    <source>
        <dbReference type="EMBL" id="SDQ86331.1"/>
    </source>
</evidence>
<dbReference type="InterPro" id="IPR003439">
    <property type="entry name" value="ABC_transporter-like_ATP-bd"/>
</dbReference>
<evidence type="ECO:0000256" key="1">
    <source>
        <dbReference type="ARBA" id="ARBA00004202"/>
    </source>
</evidence>
<evidence type="ECO:0000256" key="4">
    <source>
        <dbReference type="ARBA" id="ARBA00022496"/>
    </source>
</evidence>
<dbReference type="InterPro" id="IPR051535">
    <property type="entry name" value="Siderophore_ABC-ATPase"/>
</dbReference>
<dbReference type="GO" id="GO:0006826">
    <property type="term" value="P:iron ion transport"/>
    <property type="evidence" value="ECO:0007669"/>
    <property type="project" value="UniProtKB-KW"/>
</dbReference>
<sequence>MRTLQSRNLTLGYDQRTVVQDLTVELPAGQVSIIVGANACGKSTLLRGLARLLKPTAGTVMLDGKDIHARSTREVARILGLLPQTPTAPDGISVAELVGRGRYPHQGWFRQWTAKDDDAVNTAMAATDTEELAARDVDELSGGQRQRVWIAMALAQETDILLLDEPTTFLDVTHQIEVLDLVTDLNRRKGTTVAIVLHDLNLAARYADHLIAMKAGEVVAEGAPSEVVTEQLVSDVFGLESRVIPDPVSGTPMVVPVGRHHSNGGSMPSAA</sequence>
<accession>A0A1H1EBZ2</accession>
<dbReference type="InterPro" id="IPR003593">
    <property type="entry name" value="AAA+_ATPase"/>
</dbReference>
<dbReference type="SUPFAM" id="SSF52540">
    <property type="entry name" value="P-loop containing nucleoside triphosphate hydrolases"/>
    <property type="match status" value="1"/>
</dbReference>
<evidence type="ECO:0000256" key="2">
    <source>
        <dbReference type="ARBA" id="ARBA00022448"/>
    </source>
</evidence>
<dbReference type="PANTHER" id="PTHR42771:SF2">
    <property type="entry name" value="IRON(3+)-HYDROXAMATE IMPORT ATP-BINDING PROTEIN FHUC"/>
    <property type="match status" value="1"/>
</dbReference>
<protein>
    <submittedName>
        <fullName evidence="11">Iron complex transport system ATP-binding protein</fullName>
    </submittedName>
</protein>
<dbReference type="OrthoDB" id="5296765at2"/>
<dbReference type="FunFam" id="3.40.50.300:FF:000134">
    <property type="entry name" value="Iron-enterobactin ABC transporter ATP-binding protein"/>
    <property type="match status" value="1"/>
</dbReference>
<dbReference type="CDD" id="cd03214">
    <property type="entry name" value="ABC_Iron-Siderophores_B12_Hemin"/>
    <property type="match status" value="1"/>
</dbReference>
<dbReference type="SMART" id="SM00382">
    <property type="entry name" value="AAA"/>
    <property type="match status" value="1"/>
</dbReference>
<keyword evidence="7" id="KW-0408">Iron</keyword>
<keyword evidence="9" id="KW-0472">Membrane</keyword>
<name>A0A1H1EBZ2_9MICC</name>